<dbReference type="GO" id="GO:0012505">
    <property type="term" value="C:endomembrane system"/>
    <property type="evidence" value="ECO:0007669"/>
    <property type="project" value="TreeGrafter"/>
</dbReference>
<keyword evidence="5" id="KW-0472">Membrane</keyword>
<dbReference type="Gene3D" id="1.20.58.70">
    <property type="match status" value="1"/>
</dbReference>
<dbReference type="GO" id="GO:0005886">
    <property type="term" value="C:plasma membrane"/>
    <property type="evidence" value="ECO:0007669"/>
    <property type="project" value="TreeGrafter"/>
</dbReference>
<dbReference type="Pfam" id="PF05739">
    <property type="entry name" value="SNARE"/>
    <property type="match status" value="1"/>
</dbReference>
<dbReference type="InterPro" id="IPR010989">
    <property type="entry name" value="SNARE"/>
</dbReference>
<proteinExistence type="inferred from homology"/>
<evidence type="ECO:0000256" key="1">
    <source>
        <dbReference type="ARBA" id="ARBA00004211"/>
    </source>
</evidence>
<accession>A0A9N9FGD8</accession>
<dbReference type="GO" id="GO:0006887">
    <property type="term" value="P:exocytosis"/>
    <property type="evidence" value="ECO:0007669"/>
    <property type="project" value="TreeGrafter"/>
</dbReference>
<feature type="domain" description="T-SNARE coiled-coil homology" evidence="6">
    <location>
        <begin position="165"/>
        <end position="227"/>
    </location>
</feature>
<dbReference type="GO" id="GO:0006886">
    <property type="term" value="P:intracellular protein transport"/>
    <property type="evidence" value="ECO:0007669"/>
    <property type="project" value="InterPro"/>
</dbReference>
<dbReference type="AlphaFoldDB" id="A0A9N9FGD8"/>
<dbReference type="GO" id="GO:0048278">
    <property type="term" value="P:vesicle docking"/>
    <property type="evidence" value="ECO:0007669"/>
    <property type="project" value="TreeGrafter"/>
</dbReference>
<comment type="similarity">
    <text evidence="2">Belongs to the syntaxin family.</text>
</comment>
<keyword evidence="4" id="KW-1133">Transmembrane helix</keyword>
<dbReference type="GO" id="GO:0000149">
    <property type="term" value="F:SNARE binding"/>
    <property type="evidence" value="ECO:0007669"/>
    <property type="project" value="TreeGrafter"/>
</dbReference>
<evidence type="ECO:0000256" key="5">
    <source>
        <dbReference type="ARBA" id="ARBA00023136"/>
    </source>
</evidence>
<gene>
    <name evidence="7" type="ORF">DEBURN_LOCUS6200</name>
</gene>
<evidence type="ECO:0000256" key="3">
    <source>
        <dbReference type="ARBA" id="ARBA00022692"/>
    </source>
</evidence>
<dbReference type="PROSITE" id="PS00914">
    <property type="entry name" value="SYNTAXIN"/>
    <property type="match status" value="1"/>
</dbReference>
<dbReference type="PROSITE" id="PS50192">
    <property type="entry name" value="T_SNARE"/>
    <property type="match status" value="1"/>
</dbReference>
<dbReference type="SUPFAM" id="SSF47661">
    <property type="entry name" value="t-snare proteins"/>
    <property type="match status" value="1"/>
</dbReference>
<dbReference type="Proteomes" id="UP000789706">
    <property type="component" value="Unassembled WGS sequence"/>
</dbReference>
<evidence type="ECO:0000256" key="4">
    <source>
        <dbReference type="ARBA" id="ARBA00022989"/>
    </source>
</evidence>
<comment type="subcellular location">
    <subcellularLocation>
        <location evidence="1">Membrane</location>
        <topology evidence="1">Single-pass type IV membrane protein</topology>
    </subcellularLocation>
</comment>
<dbReference type="InterPro" id="IPR000727">
    <property type="entry name" value="T_SNARE_dom"/>
</dbReference>
<dbReference type="InterPro" id="IPR006012">
    <property type="entry name" value="Syntaxin/epimorphin_CS"/>
</dbReference>
<protein>
    <submittedName>
        <fullName evidence="7">3584_t:CDS:1</fullName>
    </submittedName>
</protein>
<dbReference type="Pfam" id="PF00804">
    <property type="entry name" value="Syntaxin"/>
    <property type="match status" value="1"/>
</dbReference>
<evidence type="ECO:0000259" key="6">
    <source>
        <dbReference type="PROSITE" id="PS50192"/>
    </source>
</evidence>
<dbReference type="OrthoDB" id="10255013at2759"/>
<dbReference type="SMART" id="SM00397">
    <property type="entry name" value="t_SNARE"/>
    <property type="match status" value="1"/>
</dbReference>
<dbReference type="PANTHER" id="PTHR19957">
    <property type="entry name" value="SYNTAXIN"/>
    <property type="match status" value="1"/>
</dbReference>
<keyword evidence="8" id="KW-1185">Reference proteome</keyword>
<organism evidence="7 8">
    <name type="scientific">Diversispora eburnea</name>
    <dbReference type="NCBI Taxonomy" id="1213867"/>
    <lineage>
        <taxon>Eukaryota</taxon>
        <taxon>Fungi</taxon>
        <taxon>Fungi incertae sedis</taxon>
        <taxon>Mucoromycota</taxon>
        <taxon>Glomeromycotina</taxon>
        <taxon>Glomeromycetes</taxon>
        <taxon>Diversisporales</taxon>
        <taxon>Diversisporaceae</taxon>
        <taxon>Diversispora</taxon>
    </lineage>
</organism>
<dbReference type="InterPro" id="IPR045242">
    <property type="entry name" value="Syntaxin"/>
</dbReference>
<evidence type="ECO:0000313" key="8">
    <source>
        <dbReference type="Proteomes" id="UP000789706"/>
    </source>
</evidence>
<dbReference type="InterPro" id="IPR006011">
    <property type="entry name" value="Syntaxin_N"/>
</dbReference>
<dbReference type="GO" id="GO:0006906">
    <property type="term" value="P:vesicle fusion"/>
    <property type="evidence" value="ECO:0007669"/>
    <property type="project" value="TreeGrafter"/>
</dbReference>
<dbReference type="GO" id="GO:0031201">
    <property type="term" value="C:SNARE complex"/>
    <property type="evidence" value="ECO:0007669"/>
    <property type="project" value="TreeGrafter"/>
</dbReference>
<reference evidence="7" key="1">
    <citation type="submission" date="2021-06" db="EMBL/GenBank/DDBJ databases">
        <authorList>
            <person name="Kallberg Y."/>
            <person name="Tangrot J."/>
            <person name="Rosling A."/>
        </authorList>
    </citation>
    <scope>NUCLEOTIDE SEQUENCE</scope>
    <source>
        <strain evidence="7">AZ414A</strain>
    </source>
</reference>
<dbReference type="GO" id="GO:0005484">
    <property type="term" value="F:SNAP receptor activity"/>
    <property type="evidence" value="ECO:0007669"/>
    <property type="project" value="InterPro"/>
</dbReference>
<keyword evidence="3" id="KW-0812">Transmembrane</keyword>
<dbReference type="PANTHER" id="PTHR19957:SF307">
    <property type="entry name" value="PROTEIN SSO1-RELATED"/>
    <property type="match status" value="1"/>
</dbReference>
<evidence type="ECO:0000313" key="7">
    <source>
        <dbReference type="EMBL" id="CAG8532281.1"/>
    </source>
</evidence>
<dbReference type="EMBL" id="CAJVPK010000615">
    <property type="protein sequence ID" value="CAG8532281.1"/>
    <property type="molecule type" value="Genomic_DNA"/>
</dbReference>
<evidence type="ECO:0000256" key="2">
    <source>
        <dbReference type="ARBA" id="ARBA00009063"/>
    </source>
</evidence>
<sequence length="254" mass="29159">MTTSLAQFLEDTSSDEQSIKIIHSNIERIQTLQNQILASTSLQQEASQGEERNGLLVNTKDLLFQMKDRIRKIESENARLPATDSNLTVRKQRIELIRERFTDVLEKYRAVQDSYINQQKDRMSRQYRVVNPDASEQEIENYLSDPSGQPFQQALLRTDKAKDAMAYVQQRHGDIILIEQTIAELAQLFNEMQLQVEVQDTVLTEIDEKVQIVTEDTEKGADHVGRAYELALAARKKKWMTIGIVVAFSSIKQS</sequence>
<comment type="caution">
    <text evidence="7">The sequence shown here is derived from an EMBL/GenBank/DDBJ whole genome shotgun (WGS) entry which is preliminary data.</text>
</comment>
<name>A0A9N9FGD8_9GLOM</name>